<dbReference type="EMBL" id="CP000033">
    <property type="protein sequence ID" value="AAV42170.1"/>
    <property type="molecule type" value="Genomic_DNA"/>
</dbReference>
<dbReference type="OrthoDB" id="9807403at2"/>
<feature type="binding site" evidence="6">
    <location>
        <begin position="29"/>
        <end position="34"/>
    </location>
    <ligand>
        <name>ATP</name>
        <dbReference type="ChEBI" id="CHEBI:30616"/>
    </ligand>
</feature>
<reference evidence="8 9" key="1">
    <citation type="journal article" date="2005" name="Proc. Natl. Acad. Sci. U.S.A.">
        <title>Complete genome sequence of the probiotic lactic acid bacterium Lactobacillus acidophilus NCFM.</title>
        <authorList>
            <person name="Altermann E."/>
            <person name="Russell W.M."/>
            <person name="Azcarate-Peril M.A."/>
            <person name="Barrangou R."/>
            <person name="Buck B.L."/>
            <person name="McAuliffe O."/>
            <person name="Souther N."/>
            <person name="Dobson A."/>
            <person name="Duong T."/>
            <person name="Callanan M."/>
            <person name="Lick S."/>
            <person name="Hamrick A."/>
            <person name="Cano R."/>
            <person name="Klaenhammer T.R."/>
        </authorList>
    </citation>
    <scope>NUCLEOTIDE SEQUENCE [LARGE SCALE GENOMIC DNA]</scope>
    <source>
        <strain evidence="9">ATCC 700396 / NCK56 / N2 / NCFM</strain>
    </source>
</reference>
<dbReference type="PANTHER" id="PTHR43033">
    <property type="entry name" value="TRNA(ILE)-LYSIDINE SYNTHASE-RELATED"/>
    <property type="match status" value="1"/>
</dbReference>
<evidence type="ECO:0000256" key="2">
    <source>
        <dbReference type="ARBA" id="ARBA00022694"/>
    </source>
</evidence>
<comment type="catalytic activity">
    <reaction evidence="5 6">
        <text>cytidine(34) in tRNA(Ile2) + L-lysine + ATP = lysidine(34) in tRNA(Ile2) + AMP + diphosphate + H(+)</text>
        <dbReference type="Rhea" id="RHEA:43744"/>
        <dbReference type="Rhea" id="RHEA-COMP:10625"/>
        <dbReference type="Rhea" id="RHEA-COMP:10670"/>
        <dbReference type="ChEBI" id="CHEBI:15378"/>
        <dbReference type="ChEBI" id="CHEBI:30616"/>
        <dbReference type="ChEBI" id="CHEBI:32551"/>
        <dbReference type="ChEBI" id="CHEBI:33019"/>
        <dbReference type="ChEBI" id="CHEBI:82748"/>
        <dbReference type="ChEBI" id="CHEBI:83665"/>
        <dbReference type="ChEBI" id="CHEBI:456215"/>
        <dbReference type="EC" id="6.3.4.19"/>
    </reaction>
</comment>
<keyword evidence="3 6" id="KW-0547">Nucleotide-binding</keyword>
<dbReference type="InterPro" id="IPR012094">
    <property type="entry name" value="tRNA_Ile_lys_synt"/>
</dbReference>
<organism evidence="9">
    <name type="scientific">Lactobacillus acidophilus (strain ATCC 700396 / NCK56 / N2 / NCFM)</name>
    <dbReference type="NCBI Taxonomy" id="272621"/>
    <lineage>
        <taxon>Bacteria</taxon>
        <taxon>Bacillati</taxon>
        <taxon>Bacillota</taxon>
        <taxon>Bacilli</taxon>
        <taxon>Lactobacillales</taxon>
        <taxon>Lactobacillaceae</taxon>
        <taxon>Lactobacillus</taxon>
    </lineage>
</organism>
<keyword evidence="4 6" id="KW-0067">ATP-binding</keyword>
<dbReference type="InterPro" id="IPR011063">
    <property type="entry name" value="TilS/TtcA_N"/>
</dbReference>
<dbReference type="SUPFAM" id="SSF52402">
    <property type="entry name" value="Adenine nucleotide alpha hydrolases-like"/>
    <property type="match status" value="1"/>
</dbReference>
<evidence type="ECO:0000259" key="7">
    <source>
        <dbReference type="Pfam" id="PF01171"/>
    </source>
</evidence>
<comment type="function">
    <text evidence="6">Ligates lysine onto the cytidine present at position 34 of the AUA codon-specific tRNA(Ile) that contains the anticodon CAU, in an ATP-dependent manner. Cytidine is converted to lysidine, thus changing the amino acid specificity of the tRNA from methionine to isoleucine.</text>
</comment>
<dbReference type="PANTHER" id="PTHR43033:SF1">
    <property type="entry name" value="TRNA(ILE)-LYSIDINE SYNTHASE-RELATED"/>
    <property type="match status" value="1"/>
</dbReference>
<dbReference type="AlphaFoldDB" id="Q5FMA4"/>
<keyword evidence="1 6" id="KW-0436">Ligase</keyword>
<name>Q5FMA4_LACAC</name>
<comment type="subcellular location">
    <subcellularLocation>
        <location evidence="6">Cytoplasm</location>
    </subcellularLocation>
</comment>
<dbReference type="InterPro" id="IPR012795">
    <property type="entry name" value="tRNA_Ile_lys_synt_N"/>
</dbReference>
<gene>
    <name evidence="6" type="primary">tilS</name>
    <name evidence="8" type="ordered locus">LBA0277</name>
</gene>
<dbReference type="Gene3D" id="3.40.50.620">
    <property type="entry name" value="HUPs"/>
    <property type="match status" value="1"/>
</dbReference>
<comment type="domain">
    <text evidence="6">The N-terminal region contains the highly conserved SGGXDS motif, predicted to be a P-loop motif involved in ATP binding.</text>
</comment>
<evidence type="ECO:0000256" key="3">
    <source>
        <dbReference type="ARBA" id="ARBA00022741"/>
    </source>
</evidence>
<evidence type="ECO:0000313" key="8">
    <source>
        <dbReference type="EMBL" id="AAV42170.1"/>
    </source>
</evidence>
<dbReference type="HOGENOM" id="CLU_018869_0_2_9"/>
<dbReference type="GO" id="GO:0006400">
    <property type="term" value="P:tRNA modification"/>
    <property type="evidence" value="ECO:0007669"/>
    <property type="project" value="UniProtKB-UniRule"/>
</dbReference>
<dbReference type="CDD" id="cd01992">
    <property type="entry name" value="TilS_N"/>
    <property type="match status" value="1"/>
</dbReference>
<dbReference type="GO" id="GO:0032267">
    <property type="term" value="F:tRNA(Ile)-lysidine synthase activity"/>
    <property type="evidence" value="ECO:0007669"/>
    <property type="project" value="UniProtKB-EC"/>
</dbReference>
<dbReference type="PATRIC" id="fig|272621.13.peg.262"/>
<dbReference type="GO" id="GO:0005737">
    <property type="term" value="C:cytoplasm"/>
    <property type="evidence" value="ECO:0007669"/>
    <property type="project" value="UniProtKB-SubCell"/>
</dbReference>
<proteinExistence type="inferred from homology"/>
<sequence length="423" mass="49231">MLGKFMKIIDFFNEKQIDLENKKLLVAASGGPDSMALLDMLKDLQKKQKFELIAAHFNHQLRSDSEEETRILKDYCQKNEIPLFVAKWAKNEQPKSGIEAAAREVRYNFLTKIAKNETADYLLTAHHGDDLIENILLKFIRSGNPEEMNSLQAVGVMHGVTLLRPLLSSSKQEILAYDKERGISFIVDSTNKEDDTMRNRMRHHVVPILKKENPALIQNALRFSHKMSDLTNVVDEKINEIGTIENFLGQAYRIKSSEIKRLTKDQQIVFWQKIIWQKFHRRVNKNLGNFSVIEYQGFVYLYKNNLEISKKIFTIKINEPFIFNNRKLLLTTKDNMSKKKLGDFWFDCKTEFKAGVLITGSKFLLQDGTRVKAKKKFAEHAIPFALRPLCLAIYADREPIFVENTYQNQNWIKNGKHYFLYAN</sequence>
<evidence type="ECO:0000256" key="5">
    <source>
        <dbReference type="ARBA" id="ARBA00048539"/>
    </source>
</evidence>
<evidence type="ECO:0000256" key="6">
    <source>
        <dbReference type="HAMAP-Rule" id="MF_01161"/>
    </source>
</evidence>
<evidence type="ECO:0000256" key="4">
    <source>
        <dbReference type="ARBA" id="ARBA00022840"/>
    </source>
</evidence>
<dbReference type="HAMAP" id="MF_01161">
    <property type="entry name" value="tRNA_Ile_lys_synt"/>
    <property type="match status" value="1"/>
</dbReference>
<dbReference type="Pfam" id="PF01171">
    <property type="entry name" value="ATP_bind_3"/>
    <property type="match status" value="1"/>
</dbReference>
<dbReference type="NCBIfam" id="TIGR02432">
    <property type="entry name" value="lysidine_TilS_N"/>
    <property type="match status" value="1"/>
</dbReference>
<dbReference type="BioCyc" id="LACI272621:G1G49-268-MONOMER"/>
<dbReference type="eggNOG" id="COG0037">
    <property type="taxonomic scope" value="Bacteria"/>
</dbReference>
<dbReference type="KEGG" id="lac:LBA0277"/>
<keyword evidence="9" id="KW-1185">Reference proteome</keyword>
<dbReference type="STRING" id="272621.LBA0277"/>
<evidence type="ECO:0000313" key="9">
    <source>
        <dbReference type="Proteomes" id="UP000006381"/>
    </source>
</evidence>
<dbReference type="Proteomes" id="UP000006381">
    <property type="component" value="Chromosome"/>
</dbReference>
<accession>Q5FMA4</accession>
<dbReference type="GO" id="GO:0005524">
    <property type="term" value="F:ATP binding"/>
    <property type="evidence" value="ECO:0007669"/>
    <property type="project" value="UniProtKB-UniRule"/>
</dbReference>
<keyword evidence="2 6" id="KW-0819">tRNA processing</keyword>
<dbReference type="InterPro" id="IPR014729">
    <property type="entry name" value="Rossmann-like_a/b/a_fold"/>
</dbReference>
<keyword evidence="6" id="KW-0963">Cytoplasm</keyword>
<dbReference type="EC" id="6.3.4.19" evidence="6"/>
<protein>
    <recommendedName>
        <fullName evidence="6">tRNA(Ile)-lysidine synthase</fullName>
        <ecNumber evidence="6">6.3.4.19</ecNumber>
    </recommendedName>
    <alternativeName>
        <fullName evidence="6">tRNA(Ile)-2-lysyl-cytidine synthase</fullName>
    </alternativeName>
    <alternativeName>
        <fullName evidence="6">tRNA(Ile)-lysidine synthetase</fullName>
    </alternativeName>
</protein>
<comment type="similarity">
    <text evidence="6">Belongs to the tRNA(Ile)-lysidine synthase family.</text>
</comment>
<feature type="domain" description="tRNA(Ile)-lysidine/2-thiocytidine synthase N-terminal" evidence="7">
    <location>
        <begin position="23"/>
        <end position="203"/>
    </location>
</feature>
<evidence type="ECO:0000256" key="1">
    <source>
        <dbReference type="ARBA" id="ARBA00022598"/>
    </source>
</evidence>